<gene>
    <name evidence="2" type="ORF">E0486_03990</name>
</gene>
<organism evidence="2 3">
    <name type="scientific">Flaviaesturariibacter aridisoli</name>
    <dbReference type="NCBI Taxonomy" id="2545761"/>
    <lineage>
        <taxon>Bacteria</taxon>
        <taxon>Pseudomonadati</taxon>
        <taxon>Bacteroidota</taxon>
        <taxon>Chitinophagia</taxon>
        <taxon>Chitinophagales</taxon>
        <taxon>Chitinophagaceae</taxon>
        <taxon>Flaviaestuariibacter</taxon>
    </lineage>
</organism>
<protein>
    <submittedName>
        <fullName evidence="2">DUF2279 domain-containing protein</fullName>
    </submittedName>
</protein>
<name>A0A4R4E550_9BACT</name>
<evidence type="ECO:0000313" key="3">
    <source>
        <dbReference type="Proteomes" id="UP000295164"/>
    </source>
</evidence>
<feature type="signal peptide" evidence="1">
    <location>
        <begin position="1"/>
        <end position="23"/>
    </location>
</feature>
<dbReference type="InterPro" id="IPR018736">
    <property type="entry name" value="DUF2279_periplasmic_lipo"/>
</dbReference>
<accession>A0A4R4E550</accession>
<feature type="chain" id="PRO_5020766371" evidence="1">
    <location>
        <begin position="24"/>
        <end position="334"/>
    </location>
</feature>
<dbReference type="Pfam" id="PF10043">
    <property type="entry name" value="DUF2279"/>
    <property type="match status" value="1"/>
</dbReference>
<dbReference type="EMBL" id="SKFH01000004">
    <property type="protein sequence ID" value="TCZ73850.1"/>
    <property type="molecule type" value="Genomic_DNA"/>
</dbReference>
<proteinExistence type="predicted"/>
<evidence type="ECO:0000256" key="1">
    <source>
        <dbReference type="SAM" id="SignalP"/>
    </source>
</evidence>
<evidence type="ECO:0000313" key="2">
    <source>
        <dbReference type="EMBL" id="TCZ73850.1"/>
    </source>
</evidence>
<sequence>MYIWCVKKLWFVFFSLLLQAAKAQDTALAPLKGRVGAVAVESHRFTAAQMVAAKPATNAYPGRKWIVDGMGVGIYGGMLAGLSQAWYKDYPRSPFHSFNDVAEWQQMDKAGHAWAVYSMSHIGFGLWRWSGYSNRGATLLAAGSGLAFMLGIEYLDGRSSEWGWSWGDAGADLFGAALFAGQQLTWKEQKIRLKFSSHVYDYPAELKERARALYGTSLPNKLLKDYNAQTYWLSFPLPKAWNLPKWLRLSVGYGADGMYGGFDNTATKDGALTFDRRDIRRYRQWYLAPDIDLTQIRTRSKLLRSIFYSVNILKFPAPALEFSNGSVKGHWLHF</sequence>
<comment type="caution">
    <text evidence="2">The sequence shown here is derived from an EMBL/GenBank/DDBJ whole genome shotgun (WGS) entry which is preliminary data.</text>
</comment>
<dbReference type="AlphaFoldDB" id="A0A4R4E550"/>
<dbReference type="Proteomes" id="UP000295164">
    <property type="component" value="Unassembled WGS sequence"/>
</dbReference>
<dbReference type="OrthoDB" id="9803535at2"/>
<keyword evidence="1" id="KW-0732">Signal</keyword>
<keyword evidence="3" id="KW-1185">Reference proteome</keyword>
<reference evidence="2 3" key="1">
    <citation type="submission" date="2019-03" db="EMBL/GenBank/DDBJ databases">
        <authorList>
            <person name="Kim M.K.M."/>
        </authorList>
    </citation>
    <scope>NUCLEOTIDE SEQUENCE [LARGE SCALE GENOMIC DNA]</scope>
    <source>
        <strain evidence="2 3">17J68-15</strain>
    </source>
</reference>